<dbReference type="AlphaFoldDB" id="A0A2W4RSD2"/>
<evidence type="ECO:0000313" key="2">
    <source>
        <dbReference type="EMBL" id="PZN85216.1"/>
    </source>
</evidence>
<keyword evidence="1" id="KW-0812">Transmembrane</keyword>
<reference evidence="2 3" key="1">
    <citation type="journal article" date="2018" name="Aquat. Microb. Ecol.">
        <title>Gammaproteobacterial methanotrophs dominate.</title>
        <authorList>
            <person name="Rissanen A.J."/>
            <person name="Saarenheimo J."/>
            <person name="Tiirola M."/>
            <person name="Peura S."/>
            <person name="Aalto S.L."/>
            <person name="Karvinen A."/>
            <person name="Nykanen H."/>
        </authorList>
    </citation>
    <scope>NUCLEOTIDE SEQUENCE [LARGE SCALE GENOMIC DNA]</scope>
    <source>
        <strain evidence="2">AMbin10</strain>
    </source>
</reference>
<comment type="caution">
    <text evidence="2">The sequence shown here is derived from an EMBL/GenBank/DDBJ whole genome shotgun (WGS) entry which is preliminary data.</text>
</comment>
<dbReference type="Proteomes" id="UP000249396">
    <property type="component" value="Unassembled WGS sequence"/>
</dbReference>
<protein>
    <recommendedName>
        <fullName evidence="4">DUF4400 domain-containing protein</fullName>
    </recommendedName>
</protein>
<sequence length="210" mass="24313">MQRSILLSLMIWQLEVVFVAALVSDDWLKTVQHTEDAMVVSYLGKEKDAEIRHTATAWFDRLFVRTGVKDRVYRYFIPSEHERQSSIGFQDIGRENLFPFIAARLQVLWDSVYQSMLRFFLMLAWWPFLLAILFPFAMDGLARRKIKQSNFDYSSPLAHRYSFFALLGILYVLLLGLTFPFPVPPQAVPVACCAIGLAVNVYLAHTQKRI</sequence>
<gene>
    <name evidence="2" type="ORF">DM484_01690</name>
</gene>
<name>A0A2W4RSD2_9GAMM</name>
<feature type="transmembrane region" description="Helical" evidence="1">
    <location>
        <begin position="187"/>
        <end position="204"/>
    </location>
</feature>
<keyword evidence="1" id="KW-1133">Transmembrane helix</keyword>
<accession>A0A2W4RSD2</accession>
<organism evidence="2 3">
    <name type="scientific">Candidatus Methylumidiphilus alinenensis</name>
    <dbReference type="NCBI Taxonomy" id="2202197"/>
    <lineage>
        <taxon>Bacteria</taxon>
        <taxon>Pseudomonadati</taxon>
        <taxon>Pseudomonadota</taxon>
        <taxon>Gammaproteobacteria</taxon>
        <taxon>Methylococcales</taxon>
        <taxon>Candidatus Methylumidiphilus</taxon>
    </lineage>
</organism>
<feature type="transmembrane region" description="Helical" evidence="1">
    <location>
        <begin position="119"/>
        <end position="142"/>
    </location>
</feature>
<dbReference type="InterPro" id="IPR022266">
    <property type="entry name" value="DtrJ-like"/>
</dbReference>
<proteinExistence type="predicted"/>
<evidence type="ECO:0000313" key="3">
    <source>
        <dbReference type="Proteomes" id="UP000249396"/>
    </source>
</evidence>
<dbReference type="Pfam" id="PF14348">
    <property type="entry name" value="DtrJ-like"/>
    <property type="match status" value="1"/>
</dbReference>
<evidence type="ECO:0000256" key="1">
    <source>
        <dbReference type="SAM" id="Phobius"/>
    </source>
</evidence>
<feature type="transmembrane region" description="Helical" evidence="1">
    <location>
        <begin position="163"/>
        <end position="181"/>
    </location>
</feature>
<dbReference type="EMBL" id="QJPH01000130">
    <property type="protein sequence ID" value="PZN85216.1"/>
    <property type="molecule type" value="Genomic_DNA"/>
</dbReference>
<keyword evidence="1" id="KW-0472">Membrane</keyword>
<evidence type="ECO:0008006" key="4">
    <source>
        <dbReference type="Google" id="ProtNLM"/>
    </source>
</evidence>